<evidence type="ECO:0000313" key="11">
    <source>
        <dbReference type="RefSeq" id="XP_060676393.1"/>
    </source>
</evidence>
<evidence type="ECO:0000256" key="2">
    <source>
        <dbReference type="ARBA" id="ARBA00022523"/>
    </source>
</evidence>
<evidence type="ECO:0000259" key="9">
    <source>
        <dbReference type="PROSITE" id="PS51762"/>
    </source>
</evidence>
<dbReference type="RefSeq" id="XP_060676393.1">
    <property type="nucleotide sequence ID" value="XM_060820410.1"/>
</dbReference>
<evidence type="ECO:0000256" key="6">
    <source>
        <dbReference type="ARBA" id="ARBA00023157"/>
    </source>
</evidence>
<dbReference type="InterPro" id="IPR013320">
    <property type="entry name" value="ConA-like_dom_sf"/>
</dbReference>
<reference evidence="11" key="1">
    <citation type="submission" date="2025-08" db="UniProtKB">
        <authorList>
            <consortium name="RefSeq"/>
        </authorList>
    </citation>
    <scope>IDENTIFICATION</scope>
    <source>
        <tissue evidence="11">Seedling</tissue>
    </source>
</reference>
<dbReference type="InterPro" id="IPR010713">
    <property type="entry name" value="XET_C"/>
</dbReference>
<keyword evidence="3 8" id="KW-0964">Secreted</keyword>
<dbReference type="InterPro" id="IPR044791">
    <property type="entry name" value="Beta-glucanase/XTH"/>
</dbReference>
<organism evidence="10 11">
    <name type="scientific">Ziziphus jujuba</name>
    <name type="common">Chinese jujube</name>
    <name type="synonym">Ziziphus sativa</name>
    <dbReference type="NCBI Taxonomy" id="326968"/>
    <lineage>
        <taxon>Eukaryota</taxon>
        <taxon>Viridiplantae</taxon>
        <taxon>Streptophyta</taxon>
        <taxon>Embryophyta</taxon>
        <taxon>Tracheophyta</taxon>
        <taxon>Spermatophyta</taxon>
        <taxon>Magnoliopsida</taxon>
        <taxon>eudicotyledons</taxon>
        <taxon>Gunneridae</taxon>
        <taxon>Pentapetalae</taxon>
        <taxon>rosids</taxon>
        <taxon>fabids</taxon>
        <taxon>Rosales</taxon>
        <taxon>Rhamnaceae</taxon>
        <taxon>Paliureae</taxon>
        <taxon>Ziziphus</taxon>
    </lineage>
</organism>
<evidence type="ECO:0000256" key="3">
    <source>
        <dbReference type="ARBA" id="ARBA00022525"/>
    </source>
</evidence>
<dbReference type="EC" id="2.4.1.207" evidence="8"/>
<keyword evidence="5 8" id="KW-0378">Hydrolase</keyword>
<evidence type="ECO:0000256" key="7">
    <source>
        <dbReference type="ARBA" id="ARBA00023295"/>
    </source>
</evidence>
<evidence type="ECO:0000313" key="10">
    <source>
        <dbReference type="Proteomes" id="UP001652623"/>
    </source>
</evidence>
<dbReference type="PRINTS" id="PR00737">
    <property type="entry name" value="GLHYDRLASE16"/>
</dbReference>
<dbReference type="Proteomes" id="UP001652623">
    <property type="component" value="Chromosome 9"/>
</dbReference>
<dbReference type="PROSITE" id="PS51762">
    <property type="entry name" value="GH16_2"/>
    <property type="match status" value="1"/>
</dbReference>
<feature type="domain" description="GH16" evidence="9">
    <location>
        <begin position="10"/>
        <end position="244"/>
    </location>
</feature>
<keyword evidence="4 8" id="KW-0808">Transferase</keyword>
<comment type="function">
    <text evidence="8">Catalyzes xyloglucan endohydrolysis (XEH) and/or endotransglycosylation (XET). Cleaves and religates xyloglucan polymers, an essential constituent of the primary cell wall, and thereby participates in cell wall construction of growing tissues.</text>
</comment>
<comment type="PTM">
    <text evidence="8">Contains at least one intrachain disulfide bond essential for its enzymatic activity.</text>
</comment>
<dbReference type="GeneID" id="125424114"/>
<dbReference type="InterPro" id="IPR008264">
    <property type="entry name" value="Beta_glucanase"/>
</dbReference>
<dbReference type="Pfam" id="PF06955">
    <property type="entry name" value="XET_C"/>
    <property type="match status" value="1"/>
</dbReference>
<gene>
    <name evidence="11" type="primary">LOC125424114</name>
</gene>
<evidence type="ECO:0000256" key="4">
    <source>
        <dbReference type="ARBA" id="ARBA00022679"/>
    </source>
</evidence>
<dbReference type="InterPro" id="IPR016455">
    <property type="entry name" value="XTH"/>
</dbReference>
<comment type="similarity">
    <text evidence="8">Belongs to the glycosyl hydrolase 16 family.</text>
</comment>
<dbReference type="Gene3D" id="2.60.120.200">
    <property type="match status" value="1"/>
</dbReference>
<keyword evidence="8" id="KW-0961">Cell wall biogenesis/degradation</keyword>
<evidence type="ECO:0000256" key="1">
    <source>
        <dbReference type="ARBA" id="ARBA00022512"/>
    </source>
</evidence>
<evidence type="ECO:0000256" key="8">
    <source>
        <dbReference type="RuleBase" id="RU361120"/>
    </source>
</evidence>
<accession>A0ABM4AI31</accession>
<keyword evidence="6" id="KW-1015">Disulfide bond</keyword>
<dbReference type="InterPro" id="IPR000757">
    <property type="entry name" value="Beta-glucanase-like"/>
</dbReference>
<dbReference type="CDD" id="cd02176">
    <property type="entry name" value="GH16_XET"/>
    <property type="match status" value="1"/>
</dbReference>
<dbReference type="PIRSF" id="PIRSF005604">
    <property type="entry name" value="XET"/>
    <property type="match status" value="1"/>
</dbReference>
<proteinExistence type="inferred from homology"/>
<dbReference type="SUPFAM" id="SSF49899">
    <property type="entry name" value="Concanavalin A-like lectins/glucanases"/>
    <property type="match status" value="1"/>
</dbReference>
<keyword evidence="10" id="KW-1185">Reference proteome</keyword>
<keyword evidence="2 8" id="KW-0052">Apoplast</keyword>
<keyword evidence="7 8" id="KW-0326">Glycosidase</keyword>
<evidence type="ECO:0000256" key="5">
    <source>
        <dbReference type="ARBA" id="ARBA00022801"/>
    </source>
</evidence>
<name>A0ABM4AI31_ZIZJJ</name>
<sequence length="317" mass="36923">MVLANVYNNVAFDYDPYIWRIGWRSELRAGKGRAVEEIMMVHTLFVFSGAENADINFYQNYDVTWGFDHVLALNRGRQIQLSMDLSSGAGFESKQSYGSGFFHMKIKLPDRNTAGVVTAFYLTSKGNNHDELDFEFLGNVEGKPYTLQTNVFVNGQGNREQRITLWFDPTADYHLYGILWNEHQIVFRVDDVPIRVFKNNRNIGVDYPSQPMKIEGSLWDGESWATDGGKTKTDWSYAPFKAQFQGFSINGCPITNDKSLIPQQCYSSSYWWNGQRYWNLDHHQQRKYENVRKTYMHYDYCTDRSRYPIPPPECLHP</sequence>
<dbReference type="Pfam" id="PF00722">
    <property type="entry name" value="Glyco_hydro_16"/>
    <property type="match status" value="1"/>
</dbReference>
<protein>
    <recommendedName>
        <fullName evidence="8">Xyloglucan endotransglucosylase/hydrolase</fullName>
        <ecNumber evidence="8">2.4.1.207</ecNumber>
    </recommendedName>
</protein>
<dbReference type="PANTHER" id="PTHR31062">
    <property type="entry name" value="XYLOGLUCAN ENDOTRANSGLUCOSYLASE/HYDROLASE PROTEIN 8-RELATED"/>
    <property type="match status" value="1"/>
</dbReference>
<keyword evidence="1 8" id="KW-0134">Cell wall</keyword>
<comment type="subcellular location">
    <subcellularLocation>
        <location evidence="8">Secreted</location>
        <location evidence="8">Cell wall</location>
    </subcellularLocation>
    <subcellularLocation>
        <location evidence="8">Secreted</location>
        <location evidence="8">Extracellular space</location>
        <location evidence="8">Apoplast</location>
    </subcellularLocation>
</comment>